<name>A0AA88YIF6_PINIB</name>
<organism evidence="12 13">
    <name type="scientific">Pinctada imbricata</name>
    <name type="common">Atlantic pearl-oyster</name>
    <name type="synonym">Pinctada martensii</name>
    <dbReference type="NCBI Taxonomy" id="66713"/>
    <lineage>
        <taxon>Eukaryota</taxon>
        <taxon>Metazoa</taxon>
        <taxon>Spiralia</taxon>
        <taxon>Lophotrochozoa</taxon>
        <taxon>Mollusca</taxon>
        <taxon>Bivalvia</taxon>
        <taxon>Autobranchia</taxon>
        <taxon>Pteriomorphia</taxon>
        <taxon>Pterioida</taxon>
        <taxon>Pterioidea</taxon>
        <taxon>Pteriidae</taxon>
        <taxon>Pinctada</taxon>
    </lineage>
</organism>
<dbReference type="GO" id="GO:0009311">
    <property type="term" value="P:oligosaccharide metabolic process"/>
    <property type="evidence" value="ECO:0007669"/>
    <property type="project" value="TreeGrafter"/>
</dbReference>
<evidence type="ECO:0000313" key="12">
    <source>
        <dbReference type="EMBL" id="KAK3099999.1"/>
    </source>
</evidence>
<keyword evidence="9 10" id="KW-0326">Glycosidase</keyword>
<dbReference type="Gene3D" id="2.60.40.1180">
    <property type="entry name" value="Golgi alpha-mannosidase II"/>
    <property type="match status" value="1"/>
</dbReference>
<evidence type="ECO:0000256" key="3">
    <source>
        <dbReference type="ARBA" id="ARBA00011738"/>
    </source>
</evidence>
<comment type="subcellular location">
    <subcellularLocation>
        <location evidence="1">Lysosome</location>
    </subcellularLocation>
</comment>
<dbReference type="GO" id="GO:0005764">
    <property type="term" value="C:lysosome"/>
    <property type="evidence" value="ECO:0007669"/>
    <property type="project" value="UniProtKB-SubCell"/>
</dbReference>
<dbReference type="EMBL" id="VSWD01000006">
    <property type="protein sequence ID" value="KAK3099999.1"/>
    <property type="molecule type" value="Genomic_DNA"/>
</dbReference>
<accession>A0AA88YIF6</accession>
<dbReference type="SUPFAM" id="SSF51445">
    <property type="entry name" value="(Trans)glycosidases"/>
    <property type="match status" value="1"/>
</dbReference>
<dbReference type="GO" id="GO:0016139">
    <property type="term" value="P:glycoside catabolic process"/>
    <property type="evidence" value="ECO:0007669"/>
    <property type="project" value="TreeGrafter"/>
</dbReference>
<evidence type="ECO:0000256" key="1">
    <source>
        <dbReference type="ARBA" id="ARBA00004371"/>
    </source>
</evidence>
<dbReference type="PANTHER" id="PTHR11452">
    <property type="entry name" value="ALPHA-GALACTOSIDASE/ALPHA-N-ACETYLGALACTOSAMINIDASE"/>
    <property type="match status" value="1"/>
</dbReference>
<evidence type="ECO:0000256" key="2">
    <source>
        <dbReference type="ARBA" id="ARBA00009743"/>
    </source>
</evidence>
<dbReference type="Pfam" id="PF16499">
    <property type="entry name" value="Melibiase_2"/>
    <property type="match status" value="1"/>
</dbReference>
<reference evidence="12" key="1">
    <citation type="submission" date="2019-08" db="EMBL/GenBank/DDBJ databases">
        <title>The improved chromosome-level genome for the pearl oyster Pinctada fucata martensii using PacBio sequencing and Hi-C.</title>
        <authorList>
            <person name="Zheng Z."/>
        </authorList>
    </citation>
    <scope>NUCLEOTIDE SEQUENCE</scope>
    <source>
        <strain evidence="12">ZZ-2019</strain>
        <tissue evidence="12">Adductor muscle</tissue>
    </source>
</reference>
<keyword evidence="8" id="KW-0458">Lysosome</keyword>
<keyword evidence="6 10" id="KW-1015">Disulfide bond</keyword>
<keyword evidence="4 10" id="KW-0378">Hydrolase</keyword>
<dbReference type="InterPro" id="IPR013785">
    <property type="entry name" value="Aldolase_TIM"/>
</dbReference>
<evidence type="ECO:0000256" key="9">
    <source>
        <dbReference type="ARBA" id="ARBA00023295"/>
    </source>
</evidence>
<keyword evidence="5" id="KW-0443">Lipid metabolism</keyword>
<comment type="subunit">
    <text evidence="3 10">Homodimer.</text>
</comment>
<dbReference type="GO" id="GO:0016020">
    <property type="term" value="C:membrane"/>
    <property type="evidence" value="ECO:0007669"/>
    <property type="project" value="GOC"/>
</dbReference>
<evidence type="ECO:0000256" key="4">
    <source>
        <dbReference type="ARBA" id="ARBA00022801"/>
    </source>
</evidence>
<evidence type="ECO:0000256" key="5">
    <source>
        <dbReference type="ARBA" id="ARBA00023098"/>
    </source>
</evidence>
<dbReference type="Proteomes" id="UP001186944">
    <property type="component" value="Unassembled WGS sequence"/>
</dbReference>
<dbReference type="SUPFAM" id="SSF51011">
    <property type="entry name" value="Glycosyl hydrolase domain"/>
    <property type="match status" value="1"/>
</dbReference>
<comment type="caution">
    <text evidence="12">The sequence shown here is derived from an EMBL/GenBank/DDBJ whole genome shotgun (WGS) entry which is preliminary data.</text>
</comment>
<dbReference type="GO" id="GO:0004557">
    <property type="term" value="F:alpha-galactosidase activity"/>
    <property type="evidence" value="ECO:0007669"/>
    <property type="project" value="TreeGrafter"/>
</dbReference>
<dbReference type="PRINTS" id="PR00740">
    <property type="entry name" value="GLHYDRLASE27"/>
</dbReference>
<dbReference type="InterPro" id="IPR035373">
    <property type="entry name" value="Melibiase/NAGA_C"/>
</dbReference>
<dbReference type="InterPro" id="IPR017853">
    <property type="entry name" value="GH"/>
</dbReference>
<dbReference type="FunFam" id="3.20.20.70:FF:000070">
    <property type="entry name" value="Alpha-galactosidase"/>
    <property type="match status" value="1"/>
</dbReference>
<evidence type="ECO:0000313" key="13">
    <source>
        <dbReference type="Proteomes" id="UP001186944"/>
    </source>
</evidence>
<proteinExistence type="inferred from homology"/>
<evidence type="ECO:0000256" key="10">
    <source>
        <dbReference type="RuleBase" id="RU361168"/>
    </source>
</evidence>
<dbReference type="PROSITE" id="PS00512">
    <property type="entry name" value="ALPHA_GALACTOSIDASE"/>
    <property type="match status" value="1"/>
</dbReference>
<dbReference type="InterPro" id="IPR013780">
    <property type="entry name" value="Glyco_hydro_b"/>
</dbReference>
<evidence type="ECO:0000256" key="6">
    <source>
        <dbReference type="ARBA" id="ARBA00023157"/>
    </source>
</evidence>
<dbReference type="PANTHER" id="PTHR11452:SF83">
    <property type="entry name" value="ALPHA-GALACTOSIDASE"/>
    <property type="match status" value="1"/>
</dbReference>
<dbReference type="Pfam" id="PF17450">
    <property type="entry name" value="Melibiase_2_C"/>
    <property type="match status" value="1"/>
</dbReference>
<evidence type="ECO:0000256" key="8">
    <source>
        <dbReference type="ARBA" id="ARBA00023228"/>
    </source>
</evidence>
<evidence type="ECO:0000256" key="7">
    <source>
        <dbReference type="ARBA" id="ARBA00023180"/>
    </source>
</evidence>
<keyword evidence="13" id="KW-1185">Reference proteome</keyword>
<comment type="similarity">
    <text evidence="2 10">Belongs to the glycosyl hydrolase 27 family.</text>
</comment>
<dbReference type="Gene3D" id="3.20.20.70">
    <property type="entry name" value="Aldolase class I"/>
    <property type="match status" value="1"/>
</dbReference>
<dbReference type="CDD" id="cd14792">
    <property type="entry name" value="GH27"/>
    <property type="match status" value="1"/>
</dbReference>
<dbReference type="GO" id="GO:0019377">
    <property type="term" value="P:glycolipid catabolic process"/>
    <property type="evidence" value="ECO:0007669"/>
    <property type="project" value="UniProtKB-ARBA"/>
</dbReference>
<evidence type="ECO:0000259" key="11">
    <source>
        <dbReference type="Pfam" id="PF17450"/>
    </source>
</evidence>
<gene>
    <name evidence="12" type="ORF">FSP39_013277</name>
</gene>
<dbReference type="EC" id="3.2.1.-" evidence="10"/>
<dbReference type="InterPro" id="IPR000111">
    <property type="entry name" value="Glyco_hydro_27/36_CS"/>
</dbReference>
<sequence length="496" mass="55789">MHLDDMPEFWPTQQTVPNERWVFISRSNAYQCNEISQVCLQMHSDNNEMLKVLILYRKEELSPKNLQNRPETVPTPVGDCDMIRLGKGNLMKMKALLVFVVLLVTVCRGLDNGLARTPPMGFNSWERFRCVTDCDQFPDTCISEKLYKRIADLMVSEGFVDAGYEYVNIDDCWMAKTRDENDRLIGDPERFPSGIKALADYMHSKGLKLGIYEDFGTETCGGFPGSEFYLKTDAQTFADWGIDLLKLDGCYSFTHDMPVGYPTMEHFLNETGRPMLYSCSWPAYFYPKIPDYDKISTSCNIWRNYADVQDSWDSVLGIMNFYGKNSGNFSAKGGPGHFNDPDMIIVGNYGLSYDQQRVQMAIWAIIAAPLFFSTDLATIKPESKALLLNKNVIAVSQDSLGIEGELAFSLNDVQIWIRRVKPEGSIAFAIVYTGTGGTPKLIQIQCASLGMIKKGVPYSVMEVFDGKHMGLYKATDMFNATVNPTGVFFGRATILG</sequence>
<feature type="domain" description="Alpha galactosidase A C-terminal" evidence="11">
    <location>
        <begin position="402"/>
        <end position="486"/>
    </location>
</feature>
<protein>
    <recommendedName>
        <fullName evidence="10">Alpha-galactosidase</fullName>
        <ecNumber evidence="10">3.2.1.-</ecNumber>
    </recommendedName>
</protein>
<dbReference type="AlphaFoldDB" id="A0AA88YIF6"/>
<dbReference type="InterPro" id="IPR002241">
    <property type="entry name" value="Glyco_hydro_27"/>
</dbReference>
<keyword evidence="7" id="KW-0325">Glycoprotein</keyword>